<name>A0A316Z125_9BASI</name>
<proteinExistence type="predicted"/>
<feature type="region of interest" description="Disordered" evidence="1">
    <location>
        <begin position="1"/>
        <end position="177"/>
    </location>
</feature>
<organism evidence="2 3">
    <name type="scientific">Tilletiopsis washingtonensis</name>
    <dbReference type="NCBI Taxonomy" id="58919"/>
    <lineage>
        <taxon>Eukaryota</taxon>
        <taxon>Fungi</taxon>
        <taxon>Dikarya</taxon>
        <taxon>Basidiomycota</taxon>
        <taxon>Ustilaginomycotina</taxon>
        <taxon>Exobasidiomycetes</taxon>
        <taxon>Entylomatales</taxon>
        <taxon>Entylomatales incertae sedis</taxon>
        <taxon>Tilletiopsis</taxon>
    </lineage>
</organism>
<dbReference type="Proteomes" id="UP000245946">
    <property type="component" value="Unassembled WGS sequence"/>
</dbReference>
<evidence type="ECO:0000313" key="2">
    <source>
        <dbReference type="EMBL" id="PWN95231.1"/>
    </source>
</evidence>
<protein>
    <submittedName>
        <fullName evidence="2">Uncharacterized protein</fullName>
    </submittedName>
</protein>
<dbReference type="PANTHER" id="PTHR37948">
    <property type="entry name" value="ZGC:113208"/>
    <property type="match status" value="1"/>
</dbReference>
<feature type="compositionally biased region" description="Low complexity" evidence="1">
    <location>
        <begin position="10"/>
        <end position="23"/>
    </location>
</feature>
<dbReference type="STRING" id="58919.A0A316Z125"/>
<feature type="compositionally biased region" description="Low complexity" evidence="1">
    <location>
        <begin position="94"/>
        <end position="105"/>
    </location>
</feature>
<dbReference type="PANTHER" id="PTHR37948:SF1">
    <property type="entry name" value="BLL5189 PROTEIN"/>
    <property type="match status" value="1"/>
</dbReference>
<sequence length="363" mass="40379">MPPAKRSRRASTPSSAASSSSTSPSPPAQKRSRKLSKADTADDGEDDYEAERRRRIAENAALLESLGLGGAHKEEFRAPKPPPKPKAPRPRPSSPASDAEPAPLRRSSRARPVKPEPEVRRSNRAGLRNSQARAASPPSPAARPQHSLRRAPSPPPLVIRASAKRAPLPTRGKSKYGGRAPLRFEAGYERFAPNLTPAEMLAGGIFGGGPFRSHHSSVLRRELDGHADAEEFPDAWFEGVDDEKLWNDGYDAAQNRFGVRAGQTLSEWEEAGWVRSCDPRGWWQWYFRFYLGRRCDDDERQISRWVSGVGHNGRFKKALVRTLLVNGAEWDDESVSPVVRQTLWHWAYELDEASFRAIAPTAR</sequence>
<dbReference type="OrthoDB" id="4850at2759"/>
<keyword evidence="3" id="KW-1185">Reference proteome</keyword>
<reference evidence="2 3" key="1">
    <citation type="journal article" date="2018" name="Mol. Biol. Evol.">
        <title>Broad Genomic Sampling Reveals a Smut Pathogenic Ancestry of the Fungal Clade Ustilaginomycotina.</title>
        <authorList>
            <person name="Kijpornyongpan T."/>
            <person name="Mondo S.J."/>
            <person name="Barry K."/>
            <person name="Sandor L."/>
            <person name="Lee J."/>
            <person name="Lipzen A."/>
            <person name="Pangilinan J."/>
            <person name="LaButti K."/>
            <person name="Hainaut M."/>
            <person name="Henrissat B."/>
            <person name="Grigoriev I.V."/>
            <person name="Spatafora J.W."/>
            <person name="Aime M.C."/>
        </authorList>
    </citation>
    <scope>NUCLEOTIDE SEQUENCE [LARGE SCALE GENOMIC DNA]</scope>
    <source>
        <strain evidence="2 3">MCA 4186</strain>
    </source>
</reference>
<dbReference type="AlphaFoldDB" id="A0A316Z125"/>
<feature type="compositionally biased region" description="Pro residues" evidence="1">
    <location>
        <begin position="79"/>
        <end position="93"/>
    </location>
</feature>
<dbReference type="GeneID" id="37271994"/>
<dbReference type="RefSeq" id="XP_025595510.1">
    <property type="nucleotide sequence ID" value="XM_025744450.1"/>
</dbReference>
<accession>A0A316Z125</accession>
<evidence type="ECO:0000256" key="1">
    <source>
        <dbReference type="SAM" id="MobiDB-lite"/>
    </source>
</evidence>
<evidence type="ECO:0000313" key="3">
    <source>
        <dbReference type="Proteomes" id="UP000245946"/>
    </source>
</evidence>
<dbReference type="EMBL" id="KZ819306">
    <property type="protein sequence ID" value="PWN95231.1"/>
    <property type="molecule type" value="Genomic_DNA"/>
</dbReference>
<gene>
    <name evidence="2" type="ORF">FA09DRAFT_341433</name>
</gene>